<dbReference type="Proteomes" id="UP000050761">
    <property type="component" value="Unassembled WGS sequence"/>
</dbReference>
<evidence type="ECO:0000256" key="1">
    <source>
        <dbReference type="SAM" id="MobiDB-lite"/>
    </source>
</evidence>
<proteinExistence type="predicted"/>
<accession>A0A183G074</accession>
<reference evidence="4" key="2">
    <citation type="submission" date="2019-09" db="UniProtKB">
        <authorList>
            <consortium name="WormBaseParasite"/>
        </authorList>
    </citation>
    <scope>IDENTIFICATION</scope>
</reference>
<dbReference type="WBParaSite" id="HPBE_0001446401-mRNA-1">
    <property type="protein sequence ID" value="HPBE_0001446401-mRNA-1"/>
    <property type="gene ID" value="HPBE_0001446401"/>
</dbReference>
<feature type="region of interest" description="Disordered" evidence="1">
    <location>
        <begin position="58"/>
        <end position="78"/>
    </location>
</feature>
<organism evidence="3 4">
    <name type="scientific">Heligmosomoides polygyrus</name>
    <name type="common">Parasitic roundworm</name>
    <dbReference type="NCBI Taxonomy" id="6339"/>
    <lineage>
        <taxon>Eukaryota</taxon>
        <taxon>Metazoa</taxon>
        <taxon>Ecdysozoa</taxon>
        <taxon>Nematoda</taxon>
        <taxon>Chromadorea</taxon>
        <taxon>Rhabditida</taxon>
        <taxon>Rhabditina</taxon>
        <taxon>Rhabditomorpha</taxon>
        <taxon>Strongyloidea</taxon>
        <taxon>Heligmosomidae</taxon>
        <taxon>Heligmosomoides</taxon>
    </lineage>
</organism>
<dbReference type="EMBL" id="UZAH01028372">
    <property type="protein sequence ID" value="VDO99710.1"/>
    <property type="molecule type" value="Genomic_DNA"/>
</dbReference>
<evidence type="ECO:0000313" key="2">
    <source>
        <dbReference type="EMBL" id="VDO99710.1"/>
    </source>
</evidence>
<sequence>MGKRCAYGEKKPSPLIAFESRTHDDGLLVSVGNGEDVTTEWNFERASFRRNERPKDITVSTPVLDQPSAPKVRGFSHR</sequence>
<accession>A0A3P7ZJ29</accession>
<name>A0A183G074_HELPZ</name>
<keyword evidence="3" id="KW-1185">Reference proteome</keyword>
<gene>
    <name evidence="2" type="ORF">HPBE_LOCUS14465</name>
</gene>
<evidence type="ECO:0000313" key="4">
    <source>
        <dbReference type="WBParaSite" id="HPBE_0001446401-mRNA-1"/>
    </source>
</evidence>
<reference evidence="2 3" key="1">
    <citation type="submission" date="2018-11" db="EMBL/GenBank/DDBJ databases">
        <authorList>
            <consortium name="Pathogen Informatics"/>
        </authorList>
    </citation>
    <scope>NUCLEOTIDE SEQUENCE [LARGE SCALE GENOMIC DNA]</scope>
</reference>
<dbReference type="AlphaFoldDB" id="A0A183G074"/>
<protein>
    <submittedName>
        <fullName evidence="4">DUF736 domain-containing protein</fullName>
    </submittedName>
</protein>
<evidence type="ECO:0000313" key="3">
    <source>
        <dbReference type="Proteomes" id="UP000050761"/>
    </source>
</evidence>